<sequence>MSSYATEEDTVFLARENFAGELRTLNRRFPNTGFGIALQTQTGDEYLLANARMPLPTEGARGFPSGRRVARLENGNRFRSIEILADSESLKSVSPSTEADILGNALEIIARIDNFGESVAARPQPDIAATGTGG</sequence>
<accession>A0A1M4W323</accession>
<proteinExistence type="predicted"/>
<evidence type="ECO:0000313" key="2">
    <source>
        <dbReference type="Proteomes" id="UP000325134"/>
    </source>
</evidence>
<organism evidence="1 2">
    <name type="scientific">Ruegeria intermedia</name>
    <dbReference type="NCBI Taxonomy" id="996115"/>
    <lineage>
        <taxon>Bacteria</taxon>
        <taxon>Pseudomonadati</taxon>
        <taxon>Pseudomonadota</taxon>
        <taxon>Alphaproteobacteria</taxon>
        <taxon>Rhodobacterales</taxon>
        <taxon>Roseobacteraceae</taxon>
        <taxon>Ruegeria</taxon>
    </lineage>
</organism>
<gene>
    <name evidence="1" type="ORF">SAMN05444279_107131</name>
</gene>
<protein>
    <submittedName>
        <fullName evidence="1">Uncharacterized protein</fullName>
    </submittedName>
</protein>
<dbReference type="Proteomes" id="UP000325134">
    <property type="component" value="Unassembled WGS sequence"/>
</dbReference>
<dbReference type="AlphaFoldDB" id="A0A1M4W323"/>
<reference evidence="1 2" key="1">
    <citation type="submission" date="2016-11" db="EMBL/GenBank/DDBJ databases">
        <authorList>
            <person name="Varghese N."/>
            <person name="Submissions S."/>
        </authorList>
    </citation>
    <scope>NUCLEOTIDE SEQUENCE [LARGE SCALE GENOMIC DNA]</scope>
    <source>
        <strain evidence="1 2">DSM 29341</strain>
    </source>
</reference>
<dbReference type="EMBL" id="FQVK01000007">
    <property type="protein sequence ID" value="SHE75597.1"/>
    <property type="molecule type" value="Genomic_DNA"/>
</dbReference>
<evidence type="ECO:0000313" key="1">
    <source>
        <dbReference type="EMBL" id="SHE75597.1"/>
    </source>
</evidence>
<name>A0A1M4W323_9RHOB</name>
<keyword evidence="2" id="KW-1185">Reference proteome</keyword>